<dbReference type="EMBL" id="KN846992">
    <property type="protein sequence ID" value="KIW90582.1"/>
    <property type="molecule type" value="Genomic_DNA"/>
</dbReference>
<evidence type="ECO:0000313" key="2">
    <source>
        <dbReference type="Proteomes" id="UP000053789"/>
    </source>
</evidence>
<dbReference type="AlphaFoldDB" id="A0A0D2FVK9"/>
<protein>
    <submittedName>
        <fullName evidence="1">Uncharacterized protein</fullName>
    </submittedName>
</protein>
<proteinExistence type="predicted"/>
<reference evidence="1" key="1">
    <citation type="submission" date="2015-01" db="EMBL/GenBank/DDBJ databases">
        <title>The Genome Sequence of Cladophialophora bantiana CBS 173.52.</title>
        <authorList>
            <consortium name="The Broad Institute Genomics Platform"/>
            <person name="Cuomo C."/>
            <person name="de Hoog S."/>
            <person name="Gorbushina A."/>
            <person name="Stielow B."/>
            <person name="Teixiera M."/>
            <person name="Abouelleil A."/>
            <person name="Chapman S.B."/>
            <person name="Priest M."/>
            <person name="Young S.K."/>
            <person name="Wortman J."/>
            <person name="Nusbaum C."/>
            <person name="Birren B."/>
        </authorList>
    </citation>
    <scope>NUCLEOTIDE SEQUENCE [LARGE SCALE GENOMIC DNA]</scope>
    <source>
        <strain evidence="1">CBS 173.52</strain>
    </source>
</reference>
<accession>A0A0D2FVK9</accession>
<dbReference type="VEuPathDB" id="FungiDB:Z519_08365"/>
<dbReference type="Proteomes" id="UP000053789">
    <property type="component" value="Unassembled WGS sequence"/>
</dbReference>
<name>A0A0D2FVK9_CLAB1</name>
<organism evidence="1 2">
    <name type="scientific">Cladophialophora bantiana (strain ATCC 10958 / CBS 173.52 / CDC B-1940 / NIH 8579)</name>
    <name type="common">Xylohypha bantiana</name>
    <dbReference type="NCBI Taxonomy" id="1442370"/>
    <lineage>
        <taxon>Eukaryota</taxon>
        <taxon>Fungi</taxon>
        <taxon>Dikarya</taxon>
        <taxon>Ascomycota</taxon>
        <taxon>Pezizomycotina</taxon>
        <taxon>Eurotiomycetes</taxon>
        <taxon>Chaetothyriomycetidae</taxon>
        <taxon>Chaetothyriales</taxon>
        <taxon>Herpotrichiellaceae</taxon>
        <taxon>Cladophialophora</taxon>
    </lineage>
</organism>
<dbReference type="RefSeq" id="XP_016617251.1">
    <property type="nucleotide sequence ID" value="XM_016766093.1"/>
</dbReference>
<dbReference type="HOGENOM" id="CLU_785271_0_0_1"/>
<dbReference type="OrthoDB" id="5342924at2759"/>
<gene>
    <name evidence="1" type="ORF">Z519_08365</name>
</gene>
<sequence length="353" mass="38876">MAHKQVLALALSTLPKAPPRQTTPSTGQYLNILSSLDDLLPHTMSYPDNGAAFDKVSRNSVNSTDQRHTASFTQMAYDNSDCHLILVALIFGDDPFTPHFSACDENDLYDYGQNTTCLSFPSSDANLNRLVTWDETLGNVTDDSTILFFTNLPPSTLSRSSTLMVYGATESVDRSYVATAYACMIDATWTSVTLNASADDSYNQINCVLEVHYDEQTVALALANGDHGYMKYNGLLLERDDDDDPDTKALYPYLDKSHAWTPYAGVPIDIDAKGALGMGTTWDSIGELLVLGLMSRKLEYLDPHASVGLDTLHTFREPVSVKVNYEGYVELVFDNDTGSKSRRNGPVVVNKPY</sequence>
<keyword evidence="2" id="KW-1185">Reference proteome</keyword>
<dbReference type="GeneID" id="27701293"/>
<evidence type="ECO:0000313" key="1">
    <source>
        <dbReference type="EMBL" id="KIW90582.1"/>
    </source>
</evidence>